<dbReference type="EMBL" id="REGN01005423">
    <property type="protein sequence ID" value="RNA13428.1"/>
    <property type="molecule type" value="Genomic_DNA"/>
</dbReference>
<gene>
    <name evidence="1" type="ORF">BpHYR1_035956</name>
</gene>
<dbReference type="Proteomes" id="UP000276133">
    <property type="component" value="Unassembled WGS sequence"/>
</dbReference>
<evidence type="ECO:0000313" key="2">
    <source>
        <dbReference type="Proteomes" id="UP000276133"/>
    </source>
</evidence>
<feature type="non-terminal residue" evidence="1">
    <location>
        <position position="332"/>
    </location>
</feature>
<reference evidence="1 2" key="1">
    <citation type="journal article" date="2018" name="Sci. Rep.">
        <title>Genomic signatures of local adaptation to the degree of environmental predictability in rotifers.</title>
        <authorList>
            <person name="Franch-Gras L."/>
            <person name="Hahn C."/>
            <person name="Garcia-Roger E.M."/>
            <person name="Carmona M.J."/>
            <person name="Serra M."/>
            <person name="Gomez A."/>
        </authorList>
    </citation>
    <scope>NUCLEOTIDE SEQUENCE [LARGE SCALE GENOMIC DNA]</scope>
    <source>
        <strain evidence="1">HYR1</strain>
    </source>
</reference>
<comment type="caution">
    <text evidence="1">The sequence shown here is derived from an EMBL/GenBank/DDBJ whole genome shotgun (WGS) entry which is preliminary data.</text>
</comment>
<name>A0A3M7QR42_BRAPC</name>
<accession>A0A3M7QR42</accession>
<keyword evidence="2" id="KW-1185">Reference proteome</keyword>
<evidence type="ECO:0000313" key="1">
    <source>
        <dbReference type="EMBL" id="RNA13428.1"/>
    </source>
</evidence>
<dbReference type="AlphaFoldDB" id="A0A3M7QR42"/>
<dbReference type="OrthoDB" id="10222449at2759"/>
<organism evidence="1 2">
    <name type="scientific">Brachionus plicatilis</name>
    <name type="common">Marine rotifer</name>
    <name type="synonym">Brachionus muelleri</name>
    <dbReference type="NCBI Taxonomy" id="10195"/>
    <lineage>
        <taxon>Eukaryota</taxon>
        <taxon>Metazoa</taxon>
        <taxon>Spiralia</taxon>
        <taxon>Gnathifera</taxon>
        <taxon>Rotifera</taxon>
        <taxon>Eurotatoria</taxon>
        <taxon>Monogononta</taxon>
        <taxon>Pseudotrocha</taxon>
        <taxon>Ploima</taxon>
        <taxon>Brachionidae</taxon>
        <taxon>Brachionus</taxon>
    </lineage>
</organism>
<sequence length="332" mass="39480">MNNENPVNSGKNKKQKENVENITTKMNKQIEDTNTQRIEDIENLPDIDHNFKSNYLTVDKLTEINNIIFLCEHWLKSFEISYINERYKNFTILFQSDMQDDHSFVSRGRPFGGTWVPFDDRSQTRLAEFKSLVSFLESKLEYISNESVLIFGDWNCDIKRDLLNEISFINTSYINSVIKMFDKIHDEIPKILLKTARTVESSELKILRKPKLSIEKFNYSNEIVDMNNKNKLLYKSLVVKGPFNDSIKKEIRHNKKRLKHLARQELFINEKKKSLKLENYRKQDKKKFWPNNREQENIELVVKNYNNSLDNLDESPIYFTIEDIKYVLKELG</sequence>
<protein>
    <recommendedName>
        <fullName evidence="3">RNA-directed DNA polymerase from mobile element jockey-like</fullName>
    </recommendedName>
</protein>
<proteinExistence type="predicted"/>
<evidence type="ECO:0008006" key="3">
    <source>
        <dbReference type="Google" id="ProtNLM"/>
    </source>
</evidence>